<evidence type="ECO:0000313" key="2">
    <source>
        <dbReference type="Proteomes" id="UP001138793"/>
    </source>
</evidence>
<accession>A0A9X0YU41</accession>
<dbReference type="OrthoDB" id="9781752at2"/>
<dbReference type="AlphaFoldDB" id="A0A9X0YU41"/>
<reference evidence="1" key="1">
    <citation type="submission" date="2021-03" db="EMBL/GenBank/DDBJ databases">
        <title>Genomic Encyclopedia of Type Strains, Phase IV (KMG-IV): sequencing the most valuable type-strain genomes for metagenomic binning, comparative biology and taxonomic classification.</title>
        <authorList>
            <person name="Goeker M."/>
        </authorList>
    </citation>
    <scope>NUCLEOTIDE SEQUENCE</scope>
    <source>
        <strain evidence="1">DSM 107338</strain>
    </source>
</reference>
<protein>
    <recommendedName>
        <fullName evidence="3">Nucleotide kinase</fullName>
    </recommendedName>
</protein>
<dbReference type="Proteomes" id="UP001138793">
    <property type="component" value="Unassembled WGS sequence"/>
</dbReference>
<dbReference type="EMBL" id="JAGGMB010000003">
    <property type="protein sequence ID" value="MBP2077204.1"/>
    <property type="molecule type" value="Genomic_DNA"/>
</dbReference>
<dbReference type="InterPro" id="IPR027417">
    <property type="entry name" value="P-loop_NTPase"/>
</dbReference>
<comment type="caution">
    <text evidence="1">The sequence shown here is derived from an EMBL/GenBank/DDBJ whole genome shotgun (WGS) entry which is preliminary data.</text>
</comment>
<name>A0A9X0YU41_9BACI</name>
<sequence>MSIHNYYVSGNTAQGFVNYLQTNIEQIETIIYLKHPSETYKTNILNHLIHMYNPEEKLEVLKSPLGRNYLDGVIIRHKSVAIVTDRIALEGVQAVTLDLQHLIGSYQITARNSDMEEKVDQFTTKAYENFATGLKIHDELEAIYINEMNFKRANELADNLIKELLASTTSLNRQAHVYHRLFGTNTPDGVVNEVPHLIEKLSNVYYIKGRAGTGKSTFMKKVANACEQHGFDVELYHCSFDPKSLDMVLVRELDFCIFDSTDPHEFFPGRDGEKILDLYLEAVTPGTDEKFATKINTVNRNYKSYMKKGIQELQQAGEAFEAIEQNYTFTDEDIQKALGHIQNNLK</sequence>
<organism evidence="1 2">
    <name type="scientific">Oceanobacillus polygoni</name>
    <dbReference type="NCBI Taxonomy" id="1235259"/>
    <lineage>
        <taxon>Bacteria</taxon>
        <taxon>Bacillati</taxon>
        <taxon>Bacillota</taxon>
        <taxon>Bacilli</taxon>
        <taxon>Bacillales</taxon>
        <taxon>Bacillaceae</taxon>
        <taxon>Oceanobacillus</taxon>
    </lineage>
</organism>
<gene>
    <name evidence="1" type="ORF">J2Z64_001435</name>
</gene>
<keyword evidence="2" id="KW-1185">Reference proteome</keyword>
<dbReference type="SUPFAM" id="SSF52540">
    <property type="entry name" value="P-loop containing nucleoside triphosphate hydrolases"/>
    <property type="match status" value="2"/>
</dbReference>
<proteinExistence type="predicted"/>
<dbReference type="RefSeq" id="WP_149473718.1">
    <property type="nucleotide sequence ID" value="NZ_JAGGMB010000003.1"/>
</dbReference>
<evidence type="ECO:0000313" key="1">
    <source>
        <dbReference type="EMBL" id="MBP2077204.1"/>
    </source>
</evidence>
<evidence type="ECO:0008006" key="3">
    <source>
        <dbReference type="Google" id="ProtNLM"/>
    </source>
</evidence>